<dbReference type="SUPFAM" id="SSF63817">
    <property type="entry name" value="Sortase"/>
    <property type="match status" value="1"/>
</dbReference>
<evidence type="ECO:0000313" key="3">
    <source>
        <dbReference type="EMBL" id="KRV50015.1"/>
    </source>
</evidence>
<keyword evidence="4" id="KW-1185">Reference proteome</keyword>
<feature type="transmembrane region" description="Helical" evidence="2">
    <location>
        <begin position="20"/>
        <end position="43"/>
    </location>
</feature>
<dbReference type="AlphaFoldDB" id="A0A0T6LWB4"/>
<evidence type="ECO:0000256" key="2">
    <source>
        <dbReference type="SAM" id="Phobius"/>
    </source>
</evidence>
<dbReference type="InterPro" id="IPR005754">
    <property type="entry name" value="Sortase"/>
</dbReference>
<keyword evidence="2" id="KW-0812">Transmembrane</keyword>
<dbReference type="eggNOG" id="COG3764">
    <property type="taxonomic scope" value="Bacteria"/>
</dbReference>
<dbReference type="RefSeq" id="WP_018384619.1">
    <property type="nucleotide sequence ID" value="NZ_LLZU01000007.1"/>
</dbReference>
<evidence type="ECO:0000313" key="4">
    <source>
        <dbReference type="Proteomes" id="UP000050867"/>
    </source>
</evidence>
<comment type="caution">
    <text evidence="3">The sequence shown here is derived from an EMBL/GenBank/DDBJ whole genome shotgun (WGS) entry which is preliminary data.</text>
</comment>
<dbReference type="Pfam" id="PF04203">
    <property type="entry name" value="Sortase"/>
    <property type="match status" value="1"/>
</dbReference>
<dbReference type="Proteomes" id="UP000050867">
    <property type="component" value="Unassembled WGS sequence"/>
</dbReference>
<keyword evidence="2" id="KW-0472">Membrane</keyword>
<proteinExistence type="predicted"/>
<dbReference type="STRING" id="76728.AQ490_17450"/>
<dbReference type="InterPro" id="IPR042001">
    <property type="entry name" value="Sortase_F"/>
</dbReference>
<keyword evidence="1" id="KW-0378">Hydrolase</keyword>
<dbReference type="NCBIfam" id="NF033748">
    <property type="entry name" value="class_F_sortase"/>
    <property type="match status" value="1"/>
</dbReference>
<reference evidence="3 4" key="1">
    <citation type="submission" date="2015-10" db="EMBL/GenBank/DDBJ databases">
        <title>Draft genome sequence of pyrrolomycin-producing Streptomyces vitaminophilus.</title>
        <authorList>
            <person name="Graham D.E."/>
            <person name="Mahan K.M."/>
            <person name="Klingeman D.M."/>
            <person name="Hettich R.L."/>
            <person name="Parry R.J."/>
        </authorList>
    </citation>
    <scope>NUCLEOTIDE SEQUENCE [LARGE SCALE GENOMIC DNA]</scope>
    <source>
        <strain evidence="3 4">ATCC 31673</strain>
    </source>
</reference>
<dbReference type="Gene3D" id="2.40.260.10">
    <property type="entry name" value="Sortase"/>
    <property type="match status" value="1"/>
</dbReference>
<dbReference type="CDD" id="cd05829">
    <property type="entry name" value="Sortase_F"/>
    <property type="match status" value="1"/>
</dbReference>
<accession>A0A0T6LWB4</accession>
<dbReference type="EMBL" id="LLZU01000007">
    <property type="protein sequence ID" value="KRV50015.1"/>
    <property type="molecule type" value="Genomic_DNA"/>
</dbReference>
<sequence length="227" mass="23178">MTAPRGSAGGARRRPERGNLFALGVAAFAAAIGVCMLCDGMAARTGPPQPPASAAVSGVGHPWVRAHRTGTPVRALPASPPVAISIPAIRVEAPVAGVGSDEDGGIAPPPPTRTNLAGWFRGSPAPGADGTSVVVGHVDNEAGPVVFYGLGALEKGNTIQITRRDGSVAEFVVYGVEVFDKKDFPGERVYGRTGQPELRLITCGGGYSKQLGYLGNVVVFARMVGPG</sequence>
<organism evidence="3 4">
    <name type="scientific">Wenjunlia vitaminophila</name>
    <name type="common">Streptomyces vitaminophilus</name>
    <dbReference type="NCBI Taxonomy" id="76728"/>
    <lineage>
        <taxon>Bacteria</taxon>
        <taxon>Bacillati</taxon>
        <taxon>Actinomycetota</taxon>
        <taxon>Actinomycetes</taxon>
        <taxon>Kitasatosporales</taxon>
        <taxon>Streptomycetaceae</taxon>
        <taxon>Wenjunlia</taxon>
    </lineage>
</organism>
<dbReference type="GO" id="GO:0016787">
    <property type="term" value="F:hydrolase activity"/>
    <property type="evidence" value="ECO:0007669"/>
    <property type="project" value="UniProtKB-KW"/>
</dbReference>
<name>A0A0T6LWB4_WENVI</name>
<gene>
    <name evidence="3" type="ORF">AQ490_17450</name>
</gene>
<evidence type="ECO:0000256" key="1">
    <source>
        <dbReference type="ARBA" id="ARBA00022801"/>
    </source>
</evidence>
<keyword evidence="2" id="KW-1133">Transmembrane helix</keyword>
<dbReference type="InterPro" id="IPR023365">
    <property type="entry name" value="Sortase_dom-sf"/>
</dbReference>
<protein>
    <submittedName>
        <fullName evidence="3">Peptidase C60</fullName>
    </submittedName>
</protein>